<name>A0ABD3WGK7_SINWO</name>
<evidence type="ECO:0000313" key="1">
    <source>
        <dbReference type="EMBL" id="KAL3873066.1"/>
    </source>
</evidence>
<organism evidence="1 2">
    <name type="scientific">Sinanodonta woodiana</name>
    <name type="common">Chinese pond mussel</name>
    <name type="synonym">Anodonta woodiana</name>
    <dbReference type="NCBI Taxonomy" id="1069815"/>
    <lineage>
        <taxon>Eukaryota</taxon>
        <taxon>Metazoa</taxon>
        <taxon>Spiralia</taxon>
        <taxon>Lophotrochozoa</taxon>
        <taxon>Mollusca</taxon>
        <taxon>Bivalvia</taxon>
        <taxon>Autobranchia</taxon>
        <taxon>Heteroconchia</taxon>
        <taxon>Palaeoheterodonta</taxon>
        <taxon>Unionida</taxon>
        <taxon>Unionoidea</taxon>
        <taxon>Unionidae</taxon>
        <taxon>Unioninae</taxon>
        <taxon>Sinanodonta</taxon>
    </lineage>
</organism>
<dbReference type="EMBL" id="JBJQND010000006">
    <property type="protein sequence ID" value="KAL3873066.1"/>
    <property type="molecule type" value="Genomic_DNA"/>
</dbReference>
<proteinExistence type="predicted"/>
<dbReference type="AlphaFoldDB" id="A0ABD3WGK7"/>
<sequence length="150" mass="16858">MKETQKISTSSKLDSKDNLVSSSIMLVNNTGSGHIGSYYDPRLMYPPGHSGGHEDYAYGGFERYTPAGHSIYYPYGHIEMASVRECTCPQVPVENTFLHQILTGKGYKNYCLFVTPPIKQEAPDYLEGYSCCGYSMPSYGFSYHGYPMYH</sequence>
<evidence type="ECO:0000313" key="2">
    <source>
        <dbReference type="Proteomes" id="UP001634394"/>
    </source>
</evidence>
<reference evidence="1 2" key="1">
    <citation type="submission" date="2024-11" db="EMBL/GenBank/DDBJ databases">
        <title>Chromosome-level genome assembly of the freshwater bivalve Anodonta woodiana.</title>
        <authorList>
            <person name="Chen X."/>
        </authorList>
    </citation>
    <scope>NUCLEOTIDE SEQUENCE [LARGE SCALE GENOMIC DNA]</scope>
    <source>
        <strain evidence="1">MN2024</strain>
        <tissue evidence="1">Gills</tissue>
    </source>
</reference>
<accession>A0ABD3WGK7</accession>
<gene>
    <name evidence="1" type="ORF">ACJMK2_036225</name>
</gene>
<keyword evidence="2" id="KW-1185">Reference proteome</keyword>
<dbReference type="Proteomes" id="UP001634394">
    <property type="component" value="Unassembled WGS sequence"/>
</dbReference>
<comment type="caution">
    <text evidence="1">The sequence shown here is derived from an EMBL/GenBank/DDBJ whole genome shotgun (WGS) entry which is preliminary data.</text>
</comment>
<protein>
    <submittedName>
        <fullName evidence="1">Uncharacterized protein</fullName>
    </submittedName>
</protein>